<name>A0A840NI24_9PSEU</name>
<evidence type="ECO:0000256" key="1">
    <source>
        <dbReference type="ARBA" id="ARBA00010702"/>
    </source>
</evidence>
<evidence type="ECO:0000313" key="5">
    <source>
        <dbReference type="EMBL" id="MBB5067917.1"/>
    </source>
</evidence>
<keyword evidence="2 5" id="KW-0378">Hydrolase</keyword>
<evidence type="ECO:0000313" key="6">
    <source>
        <dbReference type="Proteomes" id="UP000580474"/>
    </source>
</evidence>
<reference evidence="5 6" key="1">
    <citation type="submission" date="2020-08" db="EMBL/GenBank/DDBJ databases">
        <title>Sequencing the genomes of 1000 actinobacteria strains.</title>
        <authorList>
            <person name="Klenk H.-P."/>
        </authorList>
    </citation>
    <scope>NUCLEOTIDE SEQUENCE [LARGE SCALE GENOMIC DNA]</scope>
    <source>
        <strain evidence="5 6">DSM 45582</strain>
    </source>
</reference>
<dbReference type="PANTHER" id="PTHR16222">
    <property type="entry name" value="ADP-RIBOSYLGLYCOHYDROLASE"/>
    <property type="match status" value="1"/>
</dbReference>
<dbReference type="InterPro" id="IPR050792">
    <property type="entry name" value="ADP-ribosylglycohydrolase"/>
</dbReference>
<evidence type="ECO:0000256" key="2">
    <source>
        <dbReference type="ARBA" id="ARBA00022801"/>
    </source>
</evidence>
<comment type="similarity">
    <text evidence="1">Belongs to the ADP-ribosylglycohydrolase family.</text>
</comment>
<dbReference type="RefSeq" id="WP_343071236.1">
    <property type="nucleotide sequence ID" value="NZ_JACHIV010000001.1"/>
</dbReference>
<dbReference type="EMBL" id="JACHIV010000001">
    <property type="protein sequence ID" value="MBB5067917.1"/>
    <property type="molecule type" value="Genomic_DNA"/>
</dbReference>
<proteinExistence type="inferred from homology"/>
<comment type="cofactor">
    <cofactor evidence="3">
        <name>Mg(2+)</name>
        <dbReference type="ChEBI" id="CHEBI:18420"/>
    </cofactor>
    <text evidence="3">Binds 2 magnesium ions per subunit.</text>
</comment>
<feature type="region of interest" description="Disordered" evidence="4">
    <location>
        <begin position="21"/>
        <end position="61"/>
    </location>
</feature>
<dbReference type="InterPro" id="IPR005502">
    <property type="entry name" value="Ribosyl_crysJ1"/>
</dbReference>
<evidence type="ECO:0000256" key="3">
    <source>
        <dbReference type="PIRSR" id="PIRSR605502-1"/>
    </source>
</evidence>
<dbReference type="Gene3D" id="1.10.4080.10">
    <property type="entry name" value="ADP-ribosylation/Crystallin J1"/>
    <property type="match status" value="2"/>
</dbReference>
<feature type="binding site" evidence="3">
    <location>
        <position position="758"/>
    </location>
    <ligand>
        <name>Mg(2+)</name>
        <dbReference type="ChEBI" id="CHEBI:18420"/>
        <label>1</label>
    </ligand>
</feature>
<keyword evidence="3" id="KW-0479">Metal-binding</keyword>
<keyword evidence="3" id="KW-0460">Magnesium</keyword>
<dbReference type="GO" id="GO:0046872">
    <property type="term" value="F:metal ion binding"/>
    <property type="evidence" value="ECO:0007669"/>
    <property type="project" value="UniProtKB-KW"/>
</dbReference>
<keyword evidence="6" id="KW-1185">Reference proteome</keyword>
<sequence>MTDARASDGLTEAERALLAAYRERRRSATPDSATARSDSAEGAESDTPGPGTSPLASAEPADADERLLLEKWRSWRDRPLTRPPWFAALRQRIGTDPAPPVPATGLADDSGYRADAASRFAGMLLGAACAEFTVAGRIGERTTSALFALEGVIRAHTALRVHGAADVPASVLNGLQRWLHTRGIPWQDCVADPAEGPDGWLVDRPELRADSVDDPALLTALTRIAAGDRASAHASGASGVPLGAVAALWSGTAVFGGAKDLAALSHGHPDGHRPAGALGVAISLLLRGIPLHESLSRAVASWEPADSRPALLDRALRLGATSPVGFAPGAAQLDAMGAGRTGTEALAVALRVAAACPDDFTTAVAAAADHGGDTRTTAVLCGQLLGAAHGPAAIPLPWAEKPAALAVLERLAEDATTEFGPYPDESAEWLQRYPVGAPAHAPDRRRSLHAVPRLAASRDRFLGAVLGCAIGEALGTPIAGSGWDDIQDRHGPQGLRNYVPAGHPAGRLGSDTQLLLFSLEGTIRAGVSRRTGEVADPSRHIQHAYQRWLHTQHLSWGRAAGEFLKHTPAPDGWLVGHRALYQTRNPGRTMMRTLIAFAKGQQPMGTPDHPVSDSQGSTAVMRAVPAALWSDDPAEVFRVGQNTAALTHGDPVAYLSAGTLAFLVSRLLTGCDLATAVDEALDELSGHRGQQEVSRKVAAAVRYAASAETTPTHLETGIGNGWSAADALGIGLYAALVADGDIDVALPLAVNHSGNSATTGAVCGSLVGAQAGAAKIPDRWRTELELHDVIEQLAHDASLEFGPHPPDTEDWTTRYPPT</sequence>
<dbReference type="Pfam" id="PF03747">
    <property type="entry name" value="ADP_ribosyl_GH"/>
    <property type="match status" value="2"/>
</dbReference>
<gene>
    <name evidence="5" type="ORF">BJ969_001005</name>
</gene>
<protein>
    <submittedName>
        <fullName evidence="5">ADP-ribosylglycohydrolase</fullName>
    </submittedName>
</protein>
<dbReference type="PANTHER" id="PTHR16222:SF24">
    <property type="entry name" value="ADP-RIBOSYLHYDROLASE ARH3"/>
    <property type="match status" value="1"/>
</dbReference>
<dbReference type="Proteomes" id="UP000580474">
    <property type="component" value="Unassembled WGS sequence"/>
</dbReference>
<accession>A0A840NI24</accession>
<evidence type="ECO:0000256" key="4">
    <source>
        <dbReference type="SAM" id="MobiDB-lite"/>
    </source>
</evidence>
<dbReference type="SUPFAM" id="SSF101478">
    <property type="entry name" value="ADP-ribosylglycohydrolase"/>
    <property type="match status" value="2"/>
</dbReference>
<dbReference type="InterPro" id="IPR036705">
    <property type="entry name" value="Ribosyl_crysJ1_sf"/>
</dbReference>
<dbReference type="GO" id="GO:0016787">
    <property type="term" value="F:hydrolase activity"/>
    <property type="evidence" value="ECO:0007669"/>
    <property type="project" value="UniProtKB-KW"/>
</dbReference>
<comment type="caution">
    <text evidence="5">The sequence shown here is derived from an EMBL/GenBank/DDBJ whole genome shotgun (WGS) entry which is preliminary data.</text>
</comment>
<dbReference type="AlphaFoldDB" id="A0A840NI24"/>
<organism evidence="5 6">
    <name type="scientific">Saccharopolyspora gloriosae</name>
    <dbReference type="NCBI Taxonomy" id="455344"/>
    <lineage>
        <taxon>Bacteria</taxon>
        <taxon>Bacillati</taxon>
        <taxon>Actinomycetota</taxon>
        <taxon>Actinomycetes</taxon>
        <taxon>Pseudonocardiales</taxon>
        <taxon>Pseudonocardiaceae</taxon>
        <taxon>Saccharopolyspora</taxon>
    </lineage>
</organism>
<feature type="region of interest" description="Disordered" evidence="4">
    <location>
        <begin position="799"/>
        <end position="818"/>
    </location>
</feature>